<name>A0ABP3WZB4_9CLOT</name>
<comment type="caution">
    <text evidence="1">The sequence shown here is derived from an EMBL/GenBank/DDBJ whole genome shotgun (WGS) entry which is preliminary data.</text>
</comment>
<dbReference type="Proteomes" id="UP001501764">
    <property type="component" value="Unassembled WGS sequence"/>
</dbReference>
<keyword evidence="2" id="KW-1185">Reference proteome</keyword>
<evidence type="ECO:0000313" key="1">
    <source>
        <dbReference type="EMBL" id="GAA0856979.1"/>
    </source>
</evidence>
<evidence type="ECO:0000313" key="2">
    <source>
        <dbReference type="Proteomes" id="UP001501764"/>
    </source>
</evidence>
<proteinExistence type="predicted"/>
<gene>
    <name evidence="1" type="ORF">GCM10008916_08800</name>
</gene>
<accession>A0ABP3WZB4</accession>
<reference evidence="2" key="1">
    <citation type="journal article" date="2019" name="Int. J. Syst. Evol. Microbiol.">
        <title>The Global Catalogue of Microorganisms (GCM) 10K type strain sequencing project: providing services to taxonomists for standard genome sequencing and annotation.</title>
        <authorList>
            <consortium name="The Broad Institute Genomics Platform"/>
            <consortium name="The Broad Institute Genome Sequencing Center for Infectious Disease"/>
            <person name="Wu L."/>
            <person name="Ma J."/>
        </authorList>
    </citation>
    <scope>NUCLEOTIDE SEQUENCE [LARGE SCALE GENOMIC DNA]</scope>
    <source>
        <strain evidence="2">JCM 6485</strain>
    </source>
</reference>
<protein>
    <submittedName>
        <fullName evidence="1">Uncharacterized protein</fullName>
    </submittedName>
</protein>
<organism evidence="1 2">
    <name type="scientific">Clostridium nitritogenes</name>
    <dbReference type="NCBI Taxonomy" id="83340"/>
    <lineage>
        <taxon>Bacteria</taxon>
        <taxon>Bacillati</taxon>
        <taxon>Bacillota</taxon>
        <taxon>Clostridia</taxon>
        <taxon>Eubacteriales</taxon>
        <taxon>Clostridiaceae</taxon>
        <taxon>Clostridium</taxon>
    </lineage>
</organism>
<dbReference type="EMBL" id="BAAACO010000001">
    <property type="protein sequence ID" value="GAA0856979.1"/>
    <property type="molecule type" value="Genomic_DNA"/>
</dbReference>
<dbReference type="RefSeq" id="WP_346025859.1">
    <property type="nucleotide sequence ID" value="NZ_BAAACO010000001.1"/>
</dbReference>
<sequence>MKTGTNTGIIINTRSREQNKVMQKENKKKSKRAEVCIGCEFNDGDGWCKKHKDWGYKVNYICLGIEDPYKKFNNGYNWGKYRQKNNKKIKFKKRRENKY</sequence>